<feature type="compositionally biased region" description="Polar residues" evidence="1">
    <location>
        <begin position="583"/>
        <end position="606"/>
    </location>
</feature>
<feature type="compositionally biased region" description="Low complexity" evidence="1">
    <location>
        <begin position="622"/>
        <end position="635"/>
    </location>
</feature>
<protein>
    <recommendedName>
        <fullName evidence="3">Shisa N-terminal domain-containing protein</fullName>
    </recommendedName>
</protein>
<keyword evidence="2" id="KW-1133">Transmembrane helix</keyword>
<evidence type="ECO:0000256" key="1">
    <source>
        <dbReference type="SAM" id="MobiDB-lite"/>
    </source>
</evidence>
<proteinExistence type="predicted"/>
<sequence length="736" mass="79264">QKGINSGSSATKLAMKNEAEVDGMRLMIDLQQARLFGKDFCSGFVDKDGNWNNGFYCPPISPDTSTAIFCCGDAVFKYCCTQGGSLLSPANGGPNLTSHHTPDGDMEVDFSKDYDLSTHLAPATTMTTTTTITTPAAGEASGDRGGGGTILNIKVDIARNSTVAAVICGLVAVTVLMIIVTCFYCKCCLLYKKRRSQLQLPGGLYRIPASSTSCGLMNSSNSTTTPTSNFNHSHNSAFVAAIPIPVLDPWSGTAASQNAMPPIPPAQQQPLLFPSGQGRHHPQQPTLLRNNVANHNNQAQILNGGRMSRPTNLSFPARNSPDNSSNSSISTISSFTPTSRPQHQPQQQQQSSNSISISRTNSIPSQNTAAIALRLQRQLLQTHYQNQQQQQNPNNLSLRNTNSNHQQQQGYNNYSRNGNIARAATMTLGSNQAHIPTIYTVGGGGGRSSYPSASTMSSLLNSVSFSPTSNSSSNHNSLPPPYFLEQYRIRNRVRVPRNPPLVPPPSSNNNLLPSYNEIQQQLLRETICHTLPSEGNNNNGTRCRPRNDTTHFSTSQQIRRQPNNNHSRRPNHHHHDLPANIPSPVSSPVTQASPLNDLSAAPSSTRRGSDRSCKGAQGTRENNNSNAGSCSSPSSGITISRQITEENNVPAEFHSSGKILNTTPILQNSPLRSSSEVIKSSPSLLPERRRTGGGESICKRSQSLENVNVTSAKDDMVEKTECGGDINSIRTGGADM</sequence>
<dbReference type="STRING" id="158441.A0A226ECT7"/>
<keyword evidence="5" id="KW-1185">Reference proteome</keyword>
<reference evidence="4 5" key="1">
    <citation type="submission" date="2015-12" db="EMBL/GenBank/DDBJ databases">
        <title>The genome of Folsomia candida.</title>
        <authorList>
            <person name="Faddeeva A."/>
            <person name="Derks M.F."/>
            <person name="Anvar Y."/>
            <person name="Smit S."/>
            <person name="Van Straalen N."/>
            <person name="Roelofs D."/>
        </authorList>
    </citation>
    <scope>NUCLEOTIDE SEQUENCE [LARGE SCALE GENOMIC DNA]</scope>
    <source>
        <strain evidence="4 5">VU population</strain>
        <tissue evidence="4">Whole body</tissue>
    </source>
</reference>
<dbReference type="EMBL" id="LNIX01000004">
    <property type="protein sequence ID" value="OXA55393.1"/>
    <property type="molecule type" value="Genomic_DNA"/>
</dbReference>
<dbReference type="Proteomes" id="UP000198287">
    <property type="component" value="Unassembled WGS sequence"/>
</dbReference>
<feature type="region of interest" description="Disordered" evidence="1">
    <location>
        <begin position="530"/>
        <end position="637"/>
    </location>
</feature>
<feature type="region of interest" description="Disordered" evidence="1">
    <location>
        <begin position="301"/>
        <end position="360"/>
    </location>
</feature>
<evidence type="ECO:0000313" key="5">
    <source>
        <dbReference type="Proteomes" id="UP000198287"/>
    </source>
</evidence>
<feature type="compositionally biased region" description="Basic residues" evidence="1">
    <location>
        <begin position="566"/>
        <end position="575"/>
    </location>
</feature>
<feature type="compositionally biased region" description="Polar residues" evidence="1">
    <location>
        <begin position="399"/>
        <end position="412"/>
    </location>
</feature>
<dbReference type="AlphaFoldDB" id="A0A226ECT7"/>
<gene>
    <name evidence="4" type="ORF">Fcan01_09483</name>
</gene>
<keyword evidence="2" id="KW-0472">Membrane</keyword>
<feature type="compositionally biased region" description="Low complexity" evidence="1">
    <location>
        <begin position="383"/>
        <end position="398"/>
    </location>
</feature>
<feature type="region of interest" description="Disordered" evidence="1">
    <location>
        <begin position="671"/>
        <end position="695"/>
    </location>
</feature>
<comment type="caution">
    <text evidence="4">The sequence shown here is derived from an EMBL/GenBank/DDBJ whole genome shotgun (WGS) entry which is preliminary data.</text>
</comment>
<dbReference type="InterPro" id="IPR053891">
    <property type="entry name" value="Shisa_N"/>
</dbReference>
<accession>A0A226ECT7</accession>
<evidence type="ECO:0000256" key="2">
    <source>
        <dbReference type="SAM" id="Phobius"/>
    </source>
</evidence>
<dbReference type="OrthoDB" id="8197043at2759"/>
<keyword evidence="2" id="KW-0812">Transmembrane</keyword>
<name>A0A226ECT7_FOLCA</name>
<evidence type="ECO:0000313" key="4">
    <source>
        <dbReference type="EMBL" id="OXA55393.1"/>
    </source>
</evidence>
<feature type="domain" description="Shisa N-terminal" evidence="3">
    <location>
        <begin position="39"/>
        <end position="83"/>
    </location>
</feature>
<feature type="non-terminal residue" evidence="4">
    <location>
        <position position="1"/>
    </location>
</feature>
<feature type="region of interest" description="Disordered" evidence="1">
    <location>
        <begin position="253"/>
        <end position="285"/>
    </location>
</feature>
<feature type="transmembrane region" description="Helical" evidence="2">
    <location>
        <begin position="163"/>
        <end position="185"/>
    </location>
</feature>
<dbReference type="Pfam" id="PF13908">
    <property type="entry name" value="Shisa_N"/>
    <property type="match status" value="1"/>
</dbReference>
<evidence type="ECO:0000259" key="3">
    <source>
        <dbReference type="Pfam" id="PF13908"/>
    </source>
</evidence>
<feature type="region of interest" description="Disordered" evidence="1">
    <location>
        <begin position="383"/>
        <end position="412"/>
    </location>
</feature>
<feature type="compositionally biased region" description="Polar residues" evidence="1">
    <location>
        <begin position="671"/>
        <end position="683"/>
    </location>
</feature>
<organism evidence="4 5">
    <name type="scientific">Folsomia candida</name>
    <name type="common">Springtail</name>
    <dbReference type="NCBI Taxonomy" id="158441"/>
    <lineage>
        <taxon>Eukaryota</taxon>
        <taxon>Metazoa</taxon>
        <taxon>Ecdysozoa</taxon>
        <taxon>Arthropoda</taxon>
        <taxon>Hexapoda</taxon>
        <taxon>Collembola</taxon>
        <taxon>Entomobryomorpha</taxon>
        <taxon>Isotomoidea</taxon>
        <taxon>Isotomidae</taxon>
        <taxon>Proisotominae</taxon>
        <taxon>Folsomia</taxon>
    </lineage>
</organism>
<feature type="compositionally biased region" description="Low complexity" evidence="1">
    <location>
        <begin position="319"/>
        <end position="360"/>
    </location>
</feature>